<evidence type="ECO:0000256" key="7">
    <source>
        <dbReference type="ARBA" id="ARBA00047992"/>
    </source>
</evidence>
<dbReference type="Gene3D" id="3.30.70.330">
    <property type="match status" value="4"/>
</dbReference>
<reference evidence="12" key="1">
    <citation type="submission" date="2017-05" db="UniProtKB">
        <authorList>
            <consortium name="EnsemblMetazoa"/>
        </authorList>
    </citation>
    <scope>IDENTIFICATION</scope>
</reference>
<evidence type="ECO:0000259" key="11">
    <source>
        <dbReference type="PROSITE" id="PS50102"/>
    </source>
</evidence>
<dbReference type="GO" id="GO:0036381">
    <property type="term" value="F:pyridoxal 5'-phosphate synthase (glutamine hydrolysing) activity"/>
    <property type="evidence" value="ECO:0007669"/>
    <property type="project" value="UniProtKB-EC"/>
</dbReference>
<proteinExistence type="inferred from homology"/>
<comment type="similarity">
    <text evidence="2 9">Belongs to the PdxS/SNZ family.</text>
</comment>
<dbReference type="InterPro" id="IPR001852">
    <property type="entry name" value="PdxS/SNZ"/>
</dbReference>
<dbReference type="GO" id="GO:0006520">
    <property type="term" value="P:amino acid metabolic process"/>
    <property type="evidence" value="ECO:0007669"/>
    <property type="project" value="TreeGrafter"/>
</dbReference>
<dbReference type="InterPro" id="IPR035979">
    <property type="entry name" value="RBD_domain_sf"/>
</dbReference>
<evidence type="ECO:0000313" key="12">
    <source>
        <dbReference type="EnsemblMetazoa" id="Aqu2.1.26195_001"/>
    </source>
</evidence>
<dbReference type="PROSITE" id="PS50102">
    <property type="entry name" value="RRM"/>
    <property type="match status" value="3"/>
</dbReference>
<dbReference type="InParanoid" id="A0A1X7UEY1"/>
<sequence>MLKEGLAQMLKGGIIMDVINAEQAKIAEEAGACAVMALERVPADIRKEGGVARMSDPKKIKEIMAAVTIPVMAKVRIGHFVEAQILEALSVDFIDESEVLTPADDQNHVNKHDFSVPFVCGARDLGEALRRIAEGASMIRTKGEAGTGNVVQAVKHARTINHQIRIAKAMDSTELYSYAKELGVSHELLKKTAELGRLPVVNFAAGGLVFTRQQSSFIIMSSSEEDYTSDSESISSSTFSSSSSSDPNSSIYVGQLPPFINETHLRQHFIGCHIINCFVIRDKATKISKGFGFIRLESEEAVDRAVTMYNKSLIAGKHSIVVRKKQEKKKDGGKGKRRRGRTKGSTSSSRKGSSSSDRKGSASSLAGDNVVKVWVGNIPPDITEDHLMLIFSRFKEKMVRPIDPIRVGEKSSRYSFLSFGSLEDSNAIISEMNGVVLRDHKLVLRPSKPDPKGKKASAKLRQVSDTCTPSVLPPEQSSSTVVHLTNLSPEISSTDLSELVSVDSSNIFINSRANTASIVFPSQQAASDAVQKLNGQMFLGSTIRAFISTTGPPPLRTSISTSSTSDATPSSELDSSTSIKVSNLPLGTKKEDVRSYFSSFGPIVKCDIVRQRMLFRLMAIRFWDDL</sequence>
<feature type="domain" description="RRM" evidence="11">
    <location>
        <begin position="249"/>
        <end position="327"/>
    </location>
</feature>
<evidence type="ECO:0000256" key="8">
    <source>
        <dbReference type="PROSITE-ProRule" id="PRU00176"/>
    </source>
</evidence>
<dbReference type="GO" id="GO:0008615">
    <property type="term" value="P:pyridoxine biosynthetic process"/>
    <property type="evidence" value="ECO:0007669"/>
    <property type="project" value="TreeGrafter"/>
</dbReference>
<dbReference type="InterPro" id="IPR033755">
    <property type="entry name" value="PdxS/SNZ_N"/>
</dbReference>
<dbReference type="PANTHER" id="PTHR31829">
    <property type="entry name" value="PYRIDOXAL 5'-PHOSPHATE SYNTHASE SUBUNIT SNZ1-RELATED"/>
    <property type="match status" value="1"/>
</dbReference>
<dbReference type="eggNOG" id="KOG1606">
    <property type="taxonomic scope" value="Eukaryota"/>
</dbReference>
<dbReference type="GO" id="GO:0042823">
    <property type="term" value="P:pyridoxal phosphate biosynthetic process"/>
    <property type="evidence" value="ECO:0007669"/>
    <property type="project" value="InterPro"/>
</dbReference>
<feature type="compositionally biased region" description="Low complexity" evidence="10">
    <location>
        <begin position="343"/>
        <end position="355"/>
    </location>
</feature>
<comment type="pathway">
    <text evidence="1">Cofactor biosynthesis; pyridoxal 5'-phosphate biosynthesis.</text>
</comment>
<evidence type="ECO:0000256" key="5">
    <source>
        <dbReference type="ARBA" id="ARBA00023239"/>
    </source>
</evidence>
<feature type="domain" description="RRM" evidence="11">
    <location>
        <begin position="371"/>
        <end position="449"/>
    </location>
</feature>
<dbReference type="GO" id="GO:0003723">
    <property type="term" value="F:RNA binding"/>
    <property type="evidence" value="ECO:0007669"/>
    <property type="project" value="UniProtKB-UniRule"/>
</dbReference>
<dbReference type="Pfam" id="PF01680">
    <property type="entry name" value="SOR_SNZ"/>
    <property type="match status" value="1"/>
</dbReference>
<dbReference type="OrthoDB" id="442677at2759"/>
<feature type="region of interest" description="Disordered" evidence="10">
    <location>
        <begin position="323"/>
        <end position="363"/>
    </location>
</feature>
<feature type="region of interest" description="Disordered" evidence="10">
    <location>
        <begin position="549"/>
        <end position="577"/>
    </location>
</feature>
<name>A0A1X7UEY1_AMPQE</name>
<evidence type="ECO:0000256" key="3">
    <source>
        <dbReference type="ARBA" id="ARBA00012084"/>
    </source>
</evidence>
<organism evidence="12">
    <name type="scientific">Amphimedon queenslandica</name>
    <name type="common">Sponge</name>
    <dbReference type="NCBI Taxonomy" id="400682"/>
    <lineage>
        <taxon>Eukaryota</taxon>
        <taxon>Metazoa</taxon>
        <taxon>Porifera</taxon>
        <taxon>Demospongiae</taxon>
        <taxon>Heteroscleromorpha</taxon>
        <taxon>Haplosclerida</taxon>
        <taxon>Niphatidae</taxon>
        <taxon>Amphimedon</taxon>
    </lineage>
</organism>
<dbReference type="AlphaFoldDB" id="A0A1X7UEY1"/>
<evidence type="ECO:0000256" key="6">
    <source>
        <dbReference type="ARBA" id="ARBA00023270"/>
    </source>
</evidence>
<dbReference type="InterPro" id="IPR012677">
    <property type="entry name" value="Nucleotide-bd_a/b_plait_sf"/>
</dbReference>
<dbReference type="EC" id="4.3.3.6" evidence="3"/>
<dbReference type="CDD" id="cd00590">
    <property type="entry name" value="RRM_SF"/>
    <property type="match status" value="3"/>
</dbReference>
<keyword evidence="4" id="KW-0663">Pyridoxal phosphate</keyword>
<evidence type="ECO:0000256" key="2">
    <source>
        <dbReference type="ARBA" id="ARBA00007281"/>
    </source>
</evidence>
<accession>A0A1X7UEY1</accession>
<keyword evidence="5" id="KW-0456">Lyase</keyword>
<protein>
    <recommendedName>
        <fullName evidence="3">pyridoxal 5'-phosphate synthase (glutamine hydrolyzing)</fullName>
        <ecNumber evidence="3">4.3.3.6</ecNumber>
    </recommendedName>
</protein>
<dbReference type="EnsemblMetazoa" id="Aqu2.1.26195_001">
    <property type="protein sequence ID" value="Aqu2.1.26195_001"/>
    <property type="gene ID" value="Aqu2.1.26195"/>
</dbReference>
<comment type="catalytic activity">
    <reaction evidence="7">
        <text>aldehydo-D-ribose 5-phosphate + D-glyceraldehyde 3-phosphate + L-glutamine = pyridoxal 5'-phosphate + L-glutamate + phosphate + 3 H2O + H(+)</text>
        <dbReference type="Rhea" id="RHEA:31507"/>
        <dbReference type="ChEBI" id="CHEBI:15377"/>
        <dbReference type="ChEBI" id="CHEBI:15378"/>
        <dbReference type="ChEBI" id="CHEBI:29985"/>
        <dbReference type="ChEBI" id="CHEBI:43474"/>
        <dbReference type="ChEBI" id="CHEBI:58273"/>
        <dbReference type="ChEBI" id="CHEBI:58359"/>
        <dbReference type="ChEBI" id="CHEBI:59776"/>
        <dbReference type="ChEBI" id="CHEBI:597326"/>
        <dbReference type="EC" id="4.3.3.6"/>
    </reaction>
</comment>
<evidence type="ECO:0000256" key="10">
    <source>
        <dbReference type="SAM" id="MobiDB-lite"/>
    </source>
</evidence>
<dbReference type="InterPro" id="IPR011060">
    <property type="entry name" value="RibuloseP-bd_barrel"/>
</dbReference>
<dbReference type="SUPFAM" id="SSF54928">
    <property type="entry name" value="RNA-binding domain, RBD"/>
    <property type="match status" value="2"/>
</dbReference>
<evidence type="ECO:0000256" key="1">
    <source>
        <dbReference type="ARBA" id="ARBA00004737"/>
    </source>
</evidence>
<dbReference type="InterPro" id="IPR013785">
    <property type="entry name" value="Aldolase_TIM"/>
</dbReference>
<feature type="compositionally biased region" description="Low complexity" evidence="10">
    <location>
        <begin position="556"/>
        <end position="571"/>
    </location>
</feature>
<dbReference type="SUPFAM" id="SSF51366">
    <property type="entry name" value="Ribulose-phoshate binding barrel"/>
    <property type="match status" value="1"/>
</dbReference>
<dbReference type="STRING" id="400682.A0A1X7UEY1"/>
<keyword evidence="8" id="KW-0694">RNA-binding</keyword>
<feature type="compositionally biased region" description="Polar residues" evidence="10">
    <location>
        <begin position="463"/>
        <end position="475"/>
    </location>
</feature>
<dbReference type="PANTHER" id="PTHR31829:SF0">
    <property type="entry name" value="PYRIDOXAL 5'-PHOSPHATE SYNTHASE SUBUNIT SNZ1-RELATED"/>
    <property type="match status" value="1"/>
</dbReference>
<feature type="region of interest" description="Disordered" evidence="10">
    <location>
        <begin position="228"/>
        <end position="248"/>
    </location>
</feature>
<dbReference type="InterPro" id="IPR000504">
    <property type="entry name" value="RRM_dom"/>
</dbReference>
<dbReference type="SMART" id="SM00360">
    <property type="entry name" value="RRM"/>
    <property type="match status" value="3"/>
</dbReference>
<feature type="region of interest" description="Disordered" evidence="10">
    <location>
        <begin position="446"/>
        <end position="475"/>
    </location>
</feature>
<dbReference type="PROSITE" id="PS51129">
    <property type="entry name" value="PDXS_SNZ_2"/>
    <property type="match status" value="1"/>
</dbReference>
<feature type="compositionally biased region" description="Low complexity" evidence="10">
    <location>
        <begin position="230"/>
        <end position="248"/>
    </location>
</feature>
<keyword evidence="6" id="KW-0704">Schiff base</keyword>
<evidence type="ECO:0000256" key="4">
    <source>
        <dbReference type="ARBA" id="ARBA00022898"/>
    </source>
</evidence>
<dbReference type="Pfam" id="PF00076">
    <property type="entry name" value="RRM_1"/>
    <property type="match status" value="3"/>
</dbReference>
<dbReference type="Gene3D" id="3.20.20.70">
    <property type="entry name" value="Aldolase class I"/>
    <property type="match status" value="1"/>
</dbReference>
<feature type="domain" description="RRM" evidence="11">
    <location>
        <begin position="480"/>
        <end position="550"/>
    </location>
</feature>
<evidence type="ECO:0000256" key="9">
    <source>
        <dbReference type="PROSITE-ProRule" id="PRU00481"/>
    </source>
</evidence>